<feature type="chain" id="PRO_5039167859" description="DUF4340 domain-containing protein" evidence="1">
    <location>
        <begin position="21"/>
        <end position="330"/>
    </location>
</feature>
<evidence type="ECO:0000256" key="1">
    <source>
        <dbReference type="SAM" id="SignalP"/>
    </source>
</evidence>
<dbReference type="AlphaFoldDB" id="A0A2A6ZWK1"/>
<feature type="domain" description="DUF4340" evidence="2">
    <location>
        <begin position="230"/>
        <end position="327"/>
    </location>
</feature>
<dbReference type="Proteomes" id="UP000219901">
    <property type="component" value="Unassembled WGS sequence"/>
</dbReference>
<dbReference type="RefSeq" id="WP_097783844.1">
    <property type="nucleotide sequence ID" value="NZ_NMTV01000071.1"/>
</dbReference>
<evidence type="ECO:0000313" key="4">
    <source>
        <dbReference type="Proteomes" id="UP000219901"/>
    </source>
</evidence>
<keyword evidence="1" id="KW-0732">Signal</keyword>
<organism evidence="3 4">
    <name type="scientific">Faecalibacterium prausnitzii</name>
    <dbReference type="NCBI Taxonomy" id="853"/>
    <lineage>
        <taxon>Bacteria</taxon>
        <taxon>Bacillati</taxon>
        <taxon>Bacillota</taxon>
        <taxon>Clostridia</taxon>
        <taxon>Eubacteriales</taxon>
        <taxon>Oscillospiraceae</taxon>
        <taxon>Faecalibacterium</taxon>
    </lineage>
</organism>
<dbReference type="Pfam" id="PF14238">
    <property type="entry name" value="DUF4340"/>
    <property type="match status" value="2"/>
</dbReference>
<feature type="domain" description="DUF4340" evidence="2">
    <location>
        <begin position="75"/>
        <end position="219"/>
    </location>
</feature>
<dbReference type="InterPro" id="IPR025641">
    <property type="entry name" value="DUF4340"/>
</dbReference>
<name>A0A2A6ZWK1_9FIRM</name>
<feature type="signal peptide" evidence="1">
    <location>
        <begin position="1"/>
        <end position="20"/>
    </location>
</feature>
<gene>
    <name evidence="3" type="ORF">CGS55_13775</name>
</gene>
<accession>A0A2A6ZWK1</accession>
<comment type="caution">
    <text evidence="3">The sequence shown here is derived from an EMBL/GenBank/DDBJ whole genome shotgun (WGS) entry which is preliminary data.</text>
</comment>
<protein>
    <recommendedName>
        <fullName evidence="2">DUF4340 domain-containing protein</fullName>
    </recommendedName>
</protein>
<evidence type="ECO:0000313" key="3">
    <source>
        <dbReference type="EMBL" id="PDX71250.1"/>
    </source>
</evidence>
<sequence length="330" mass="34286">MKTKQCVLLALLAAAVLLGAALWAVTRSNAKAEQAASAAAEGSIPLSSFAAEDLEQIEYTFNGETYTLQYSGGSWQLAQDPAYHLDESACNTMRTALMALNAKRSLTPQAGEDYGLDSPQLTVTATAAGQSTTLTFGAENPVTGDLYVQKAGDDAIYTVSGNKAACFQLDKAGLFGSFCPTGLTASAITQVAYTLADGTSVTLNAVSEPTESADSTDADSASSSAYETVWRLASDPAASLAQDKVQSLLSALCTYATAQTTDADLSACGFDAPVFTAVVTSEDGSTVQLAYACGTDGWYLQVEGDTSVYTVDTSTVQALLLTENDLKTQE</sequence>
<dbReference type="EMBL" id="NMTV01000071">
    <property type="protein sequence ID" value="PDX71250.1"/>
    <property type="molecule type" value="Genomic_DNA"/>
</dbReference>
<reference evidence="3 4" key="1">
    <citation type="journal article" date="2017" name="Front. Microbiol.">
        <title>New Insights into the Diversity of the Genus Faecalibacterium.</title>
        <authorList>
            <person name="Benevides L."/>
            <person name="Burman S."/>
            <person name="Martin R."/>
            <person name="Robert V."/>
            <person name="Thomas M."/>
            <person name="Miquel S."/>
            <person name="Chain F."/>
            <person name="Sokol H."/>
            <person name="Bermudez-Humaran L.G."/>
            <person name="Morrison M."/>
            <person name="Langella P."/>
            <person name="Azevedo V.A."/>
            <person name="Chatel J.M."/>
            <person name="Soares S."/>
        </authorList>
    </citation>
    <scope>NUCLEOTIDE SEQUENCE [LARGE SCALE GENOMIC DNA]</scope>
    <source>
        <strain evidence="3 4">CNCM I 4546</strain>
    </source>
</reference>
<proteinExistence type="predicted"/>
<evidence type="ECO:0000259" key="2">
    <source>
        <dbReference type="Pfam" id="PF14238"/>
    </source>
</evidence>